<evidence type="ECO:0000256" key="1">
    <source>
        <dbReference type="SAM" id="Phobius"/>
    </source>
</evidence>
<keyword evidence="3" id="KW-1185">Reference proteome</keyword>
<sequence>MNFLEGNMDLSGLFIIIGLIMFGPPILFAIIGAAVRKKSKTASKIFYILAVLYLIIGLGICGGALS</sequence>
<reference evidence="2 3" key="1">
    <citation type="submission" date="2018-08" db="EMBL/GenBank/DDBJ databases">
        <title>Genomic Encyclopedia of Type Strains, Phase IV (KMG-IV): sequencing the most valuable type-strain genomes for metagenomic binning, comparative biology and taxonomic classification.</title>
        <authorList>
            <person name="Goeker M."/>
        </authorList>
    </citation>
    <scope>NUCLEOTIDE SEQUENCE [LARGE SCALE GENOMIC DNA]</scope>
    <source>
        <strain evidence="2 3">DSM 18841</strain>
    </source>
</reference>
<name>A0A3E0IE24_9FLAO</name>
<keyword evidence="1" id="KW-1133">Transmembrane helix</keyword>
<dbReference type="RefSeq" id="WP_115899961.1">
    <property type="nucleotide sequence ID" value="NZ_QUNS01000001.1"/>
</dbReference>
<comment type="caution">
    <text evidence="2">The sequence shown here is derived from an EMBL/GenBank/DDBJ whole genome shotgun (WGS) entry which is preliminary data.</text>
</comment>
<dbReference type="EMBL" id="QUNS01000001">
    <property type="protein sequence ID" value="REH56677.1"/>
    <property type="molecule type" value="Genomic_DNA"/>
</dbReference>
<gene>
    <name evidence="2" type="ORF">C7448_101720</name>
</gene>
<protein>
    <submittedName>
        <fullName evidence="2">Uncharacterized protein</fullName>
    </submittedName>
</protein>
<feature type="transmembrane region" description="Helical" evidence="1">
    <location>
        <begin position="45"/>
        <end position="65"/>
    </location>
</feature>
<evidence type="ECO:0000313" key="3">
    <source>
        <dbReference type="Proteomes" id="UP000256884"/>
    </source>
</evidence>
<dbReference type="AlphaFoldDB" id="A0A3E0IE24"/>
<evidence type="ECO:0000313" key="2">
    <source>
        <dbReference type="EMBL" id="REH56677.1"/>
    </source>
</evidence>
<accession>A0A3E0IE24</accession>
<keyword evidence="1" id="KW-0812">Transmembrane</keyword>
<dbReference type="Proteomes" id="UP000256884">
    <property type="component" value="Unassembled WGS sequence"/>
</dbReference>
<feature type="transmembrane region" description="Helical" evidence="1">
    <location>
        <begin position="12"/>
        <end position="33"/>
    </location>
</feature>
<proteinExistence type="predicted"/>
<organism evidence="2 3">
    <name type="scientific">Tenacibaculum gallaicum</name>
    <dbReference type="NCBI Taxonomy" id="561505"/>
    <lineage>
        <taxon>Bacteria</taxon>
        <taxon>Pseudomonadati</taxon>
        <taxon>Bacteroidota</taxon>
        <taxon>Flavobacteriia</taxon>
        <taxon>Flavobacteriales</taxon>
        <taxon>Flavobacteriaceae</taxon>
        <taxon>Tenacibaculum</taxon>
    </lineage>
</organism>
<keyword evidence="1" id="KW-0472">Membrane</keyword>